<dbReference type="Gene3D" id="1.50.10.100">
    <property type="entry name" value="Chondroitin AC/alginate lyase"/>
    <property type="match status" value="1"/>
</dbReference>
<accession>A0A414LCU7</accession>
<name>A0A414LCU7_9BACE</name>
<dbReference type="CDD" id="cd04501">
    <property type="entry name" value="SGNH_hydrolase_like_4"/>
    <property type="match status" value="1"/>
</dbReference>
<evidence type="ECO:0000313" key="6">
    <source>
        <dbReference type="EMBL" id="RHE92417.1"/>
    </source>
</evidence>
<dbReference type="RefSeq" id="WP_118221770.1">
    <property type="nucleotide sequence ID" value="NZ_JADNIJ010000006.1"/>
</dbReference>
<feature type="chain" id="PRO_5019272133" description="SGNH hydrolase-type esterase domain-containing protein" evidence="3">
    <location>
        <begin position="24"/>
        <end position="564"/>
    </location>
</feature>
<evidence type="ECO:0000256" key="2">
    <source>
        <dbReference type="ARBA" id="ARBA00023239"/>
    </source>
</evidence>
<dbReference type="InterPro" id="IPR008929">
    <property type="entry name" value="Chondroitin_lyas"/>
</dbReference>
<comment type="caution">
    <text evidence="6">The sequence shown here is derived from an EMBL/GenBank/DDBJ whole genome shotgun (WGS) entry which is preliminary data.</text>
</comment>
<keyword evidence="1 3" id="KW-0732">Signal</keyword>
<dbReference type="InterPro" id="IPR013830">
    <property type="entry name" value="SGNH_hydro"/>
</dbReference>
<evidence type="ECO:0000313" key="7">
    <source>
        <dbReference type="Proteomes" id="UP000285650"/>
    </source>
</evidence>
<evidence type="ECO:0008006" key="8">
    <source>
        <dbReference type="Google" id="ProtNLM"/>
    </source>
</evidence>
<evidence type="ECO:0000259" key="5">
    <source>
        <dbReference type="Pfam" id="PF13472"/>
    </source>
</evidence>
<proteinExistence type="predicted"/>
<dbReference type="SUPFAM" id="SSF48230">
    <property type="entry name" value="Chondroitin AC/alginate lyase"/>
    <property type="match status" value="1"/>
</dbReference>
<organism evidence="6 7">
    <name type="scientific">Bacteroides intestinalis</name>
    <dbReference type="NCBI Taxonomy" id="329854"/>
    <lineage>
        <taxon>Bacteria</taxon>
        <taxon>Pseudomonadati</taxon>
        <taxon>Bacteroidota</taxon>
        <taxon>Bacteroidia</taxon>
        <taxon>Bacteroidales</taxon>
        <taxon>Bacteroidaceae</taxon>
        <taxon>Bacteroides</taxon>
    </lineage>
</organism>
<feature type="domain" description="SGNH hydrolase-type esterase" evidence="5">
    <location>
        <begin position="386"/>
        <end position="547"/>
    </location>
</feature>
<dbReference type="PANTHER" id="PTHR30383:SF5">
    <property type="entry name" value="SGNH HYDROLASE-TYPE ESTERASE DOMAIN-CONTAINING PROTEIN"/>
    <property type="match status" value="1"/>
</dbReference>
<protein>
    <recommendedName>
        <fullName evidence="8">SGNH hydrolase-type esterase domain-containing protein</fullName>
    </recommendedName>
</protein>
<dbReference type="Pfam" id="PF13472">
    <property type="entry name" value="Lipase_GDSL_2"/>
    <property type="match status" value="1"/>
</dbReference>
<dbReference type="GO" id="GO:0042597">
    <property type="term" value="C:periplasmic space"/>
    <property type="evidence" value="ECO:0007669"/>
    <property type="project" value="InterPro"/>
</dbReference>
<dbReference type="InterPro" id="IPR008397">
    <property type="entry name" value="Alginate_lyase_dom"/>
</dbReference>
<evidence type="ECO:0000256" key="3">
    <source>
        <dbReference type="SAM" id="SignalP"/>
    </source>
</evidence>
<reference evidence="6 7" key="1">
    <citation type="submission" date="2018-08" db="EMBL/GenBank/DDBJ databases">
        <title>A genome reference for cultivated species of the human gut microbiota.</title>
        <authorList>
            <person name="Zou Y."/>
            <person name="Xue W."/>
            <person name="Luo G."/>
        </authorList>
    </citation>
    <scope>NUCLEOTIDE SEQUENCE [LARGE SCALE GENOMIC DNA]</scope>
    <source>
        <strain evidence="6 7">AM27-17</strain>
    </source>
</reference>
<evidence type="ECO:0000259" key="4">
    <source>
        <dbReference type="Pfam" id="PF05426"/>
    </source>
</evidence>
<dbReference type="InterPro" id="IPR051532">
    <property type="entry name" value="Ester_Hydrolysis_Enzymes"/>
</dbReference>
<dbReference type="SUPFAM" id="SSF52266">
    <property type="entry name" value="SGNH hydrolase"/>
    <property type="match status" value="1"/>
</dbReference>
<sequence length="564" mass="64424">MKNTVLPLILFLCMLCLGSHLYAGHSMHPLNQISYVKKKIKEQQEPYFTAYRQLMHYADSIQEVSQNALVDFAVPGFYDKPEEHRANSLALQRDAFAAYCSALAYQLSGEERYGQKACYFLNAWSSTNKKYSEHDGVLVMSYSGSALLMAAELMMDTPIWNPQDKDAFKTWVSQVYQKAVNEIRVHKNNWADWGRFGSLLAASLLDDKEEVARNVQLIKSDLFVKIAEDGHMPEEVVRGNNGIWYTYFSLAPMTAACWLVYNLTGENLFVWEHNDASLKKALDYMFYFHQHPSEWKWDTRPNLGTHETWPDNLLEAMAGIYNDASYLQYVESSRPHIYPLHHFAWSFPTLMPVSLKGYDLTDNNTWANYNRYEVANKTVKKPVAIFMGNSITEGWNRSHPDFFTQNGYVGRGISGQVTAQMLARFRADVLDLKPQVVCILAGTNDIAQNCMYMSVENIAGNIFSMAELAKANGIKVVICSVLPATRYSWRPTVQNPAGQIIQLNKLLQKYAQKNKIPYVDFHSMMKDEQNGLPQKYSKDGVHPTKEGFSMMEPIIKEAIDKLLK</sequence>
<dbReference type="EMBL" id="QSKV01000005">
    <property type="protein sequence ID" value="RHE92417.1"/>
    <property type="molecule type" value="Genomic_DNA"/>
</dbReference>
<dbReference type="InterPro" id="IPR036514">
    <property type="entry name" value="SGNH_hydro_sf"/>
</dbReference>
<dbReference type="AlphaFoldDB" id="A0A414LCU7"/>
<keyword evidence="2" id="KW-0456">Lyase</keyword>
<gene>
    <name evidence="6" type="ORF">DW712_09020</name>
</gene>
<dbReference type="Gene3D" id="3.40.50.1110">
    <property type="entry name" value="SGNH hydrolase"/>
    <property type="match status" value="1"/>
</dbReference>
<feature type="signal peptide" evidence="3">
    <location>
        <begin position="1"/>
        <end position="23"/>
    </location>
</feature>
<dbReference type="Proteomes" id="UP000285650">
    <property type="component" value="Unassembled WGS sequence"/>
</dbReference>
<evidence type="ECO:0000256" key="1">
    <source>
        <dbReference type="ARBA" id="ARBA00022729"/>
    </source>
</evidence>
<dbReference type="GO" id="GO:0016829">
    <property type="term" value="F:lyase activity"/>
    <property type="evidence" value="ECO:0007669"/>
    <property type="project" value="UniProtKB-KW"/>
</dbReference>
<dbReference type="Pfam" id="PF05426">
    <property type="entry name" value="Alginate_lyase"/>
    <property type="match status" value="1"/>
</dbReference>
<dbReference type="GO" id="GO:0004622">
    <property type="term" value="F:phosphatidylcholine lysophospholipase activity"/>
    <property type="evidence" value="ECO:0007669"/>
    <property type="project" value="TreeGrafter"/>
</dbReference>
<dbReference type="PANTHER" id="PTHR30383">
    <property type="entry name" value="THIOESTERASE 1/PROTEASE 1/LYSOPHOSPHOLIPASE L1"/>
    <property type="match status" value="1"/>
</dbReference>
<feature type="domain" description="Alginate lyase" evidence="4">
    <location>
        <begin position="65"/>
        <end position="295"/>
    </location>
</feature>